<evidence type="ECO:0000313" key="5">
    <source>
        <dbReference type="EMBL" id="CAF2208457.1"/>
    </source>
</evidence>
<gene>
    <name evidence="4" type="ORF">CJN711_LOCUS16768</name>
    <name evidence="5" type="ORF">MBJ925_LOCUS35749</name>
</gene>
<organism evidence="4 6">
    <name type="scientific">Rotaria magnacalcarata</name>
    <dbReference type="NCBI Taxonomy" id="392030"/>
    <lineage>
        <taxon>Eukaryota</taxon>
        <taxon>Metazoa</taxon>
        <taxon>Spiralia</taxon>
        <taxon>Gnathifera</taxon>
        <taxon>Rotifera</taxon>
        <taxon>Eurotatoria</taxon>
        <taxon>Bdelloidea</taxon>
        <taxon>Philodinida</taxon>
        <taxon>Philodinidae</taxon>
        <taxon>Rotaria</taxon>
    </lineage>
</organism>
<comment type="caution">
    <text evidence="4">The sequence shown here is derived from an EMBL/GenBank/DDBJ whole genome shotgun (WGS) entry which is preliminary data.</text>
</comment>
<dbReference type="PROSITE" id="PS51253">
    <property type="entry name" value="HTH_CENPB"/>
    <property type="match status" value="1"/>
</dbReference>
<dbReference type="InterPro" id="IPR009057">
    <property type="entry name" value="Homeodomain-like_sf"/>
</dbReference>
<evidence type="ECO:0000256" key="2">
    <source>
        <dbReference type="SAM" id="MobiDB-lite"/>
    </source>
</evidence>
<dbReference type="InterPro" id="IPR006600">
    <property type="entry name" value="HTH_CenpB_DNA-bd_dom"/>
</dbReference>
<dbReference type="GO" id="GO:0005634">
    <property type="term" value="C:nucleus"/>
    <property type="evidence" value="ECO:0007669"/>
    <property type="project" value="TreeGrafter"/>
</dbReference>
<evidence type="ECO:0000256" key="1">
    <source>
        <dbReference type="ARBA" id="ARBA00023125"/>
    </source>
</evidence>
<dbReference type="Proteomes" id="UP000663855">
    <property type="component" value="Unassembled WGS sequence"/>
</dbReference>
<dbReference type="EMBL" id="CAJNRE010019773">
    <property type="protein sequence ID" value="CAF2208457.1"/>
    <property type="molecule type" value="Genomic_DNA"/>
</dbReference>
<feature type="region of interest" description="Disordered" evidence="2">
    <location>
        <begin position="55"/>
        <end position="83"/>
    </location>
</feature>
<dbReference type="PANTHER" id="PTHR19303">
    <property type="entry name" value="TRANSPOSON"/>
    <property type="match status" value="1"/>
</dbReference>
<dbReference type="AlphaFoldDB" id="A0A815DH78"/>
<dbReference type="Gene3D" id="1.10.10.60">
    <property type="entry name" value="Homeodomain-like"/>
    <property type="match status" value="1"/>
</dbReference>
<dbReference type="EMBL" id="CAJNOV010007779">
    <property type="protein sequence ID" value="CAF1297855.1"/>
    <property type="molecule type" value="Genomic_DNA"/>
</dbReference>
<dbReference type="PANTHER" id="PTHR19303:SF73">
    <property type="entry name" value="PROTEIN PDC2"/>
    <property type="match status" value="1"/>
</dbReference>
<evidence type="ECO:0000313" key="4">
    <source>
        <dbReference type="EMBL" id="CAF1297855.1"/>
    </source>
</evidence>
<evidence type="ECO:0000313" key="6">
    <source>
        <dbReference type="Proteomes" id="UP000663855"/>
    </source>
</evidence>
<name>A0A815DH78_9BILA</name>
<proteinExistence type="predicted"/>
<dbReference type="InterPro" id="IPR050863">
    <property type="entry name" value="CenT-Element_Derived"/>
</dbReference>
<dbReference type="Proteomes" id="UP000663824">
    <property type="component" value="Unassembled WGS sequence"/>
</dbReference>
<accession>A0A815DH78</accession>
<protein>
    <recommendedName>
        <fullName evidence="3">HTH CENPB-type domain-containing protein</fullName>
    </recommendedName>
</protein>
<keyword evidence="1" id="KW-0238">DNA-binding</keyword>
<reference evidence="4" key="1">
    <citation type="submission" date="2021-02" db="EMBL/GenBank/DDBJ databases">
        <authorList>
            <person name="Nowell W R."/>
        </authorList>
    </citation>
    <scope>NUCLEOTIDE SEQUENCE</scope>
</reference>
<sequence length="314" mass="36906">MSSNITDKKIQFDEDYKLSSEQILIENEMIFKSLDEMNRKLVDFDVRLINLEEEQKHKSSTSSQKDSSDHHSKGTGNSSTLLKRTIPKEEQHSTCFLCPWQKKVCSLYFDDLYDFDKKEINTNIGADSDRLTCKCRHLIRIHQHHPNSPKKPLPSFANPPWGQFLYEELIPPTIQDWIWLQLIRENENNTSYRTLADYYKISIGSVSNIIKRKAEYIENYEHNENSAKNRNFRDELSQQLDQKFYEWFAIQRSKNISIPGPLIQAKVREIRQQLGGANPDEFKVSNGWLEKFRTRHNIQYRTICGDSAAVDIHM</sequence>
<dbReference type="GO" id="GO:0003677">
    <property type="term" value="F:DNA binding"/>
    <property type="evidence" value="ECO:0007669"/>
    <property type="project" value="UniProtKB-KW"/>
</dbReference>
<dbReference type="SMART" id="SM00674">
    <property type="entry name" value="CENPB"/>
    <property type="match status" value="1"/>
</dbReference>
<feature type="domain" description="HTH CENPB-type" evidence="3">
    <location>
        <begin position="228"/>
        <end position="302"/>
    </location>
</feature>
<dbReference type="SUPFAM" id="SSF46689">
    <property type="entry name" value="Homeodomain-like"/>
    <property type="match status" value="1"/>
</dbReference>
<dbReference type="Pfam" id="PF03221">
    <property type="entry name" value="HTH_Tnp_Tc5"/>
    <property type="match status" value="1"/>
</dbReference>
<evidence type="ECO:0000259" key="3">
    <source>
        <dbReference type="PROSITE" id="PS51253"/>
    </source>
</evidence>